<dbReference type="InterPro" id="IPR036680">
    <property type="entry name" value="SPOR-like_sf"/>
</dbReference>
<evidence type="ECO:0000259" key="3">
    <source>
        <dbReference type="PROSITE" id="PS51724"/>
    </source>
</evidence>
<evidence type="ECO:0000313" key="5">
    <source>
        <dbReference type="Proteomes" id="UP000183926"/>
    </source>
</evidence>
<feature type="transmembrane region" description="Helical" evidence="2">
    <location>
        <begin position="20"/>
        <end position="38"/>
    </location>
</feature>
<dbReference type="AlphaFoldDB" id="A0A1I7F232"/>
<keyword evidence="2" id="KW-1133">Transmembrane helix</keyword>
<dbReference type="GO" id="GO:0032153">
    <property type="term" value="C:cell division site"/>
    <property type="evidence" value="ECO:0007669"/>
    <property type="project" value="TreeGrafter"/>
</dbReference>
<feature type="domain" description="SPOR" evidence="3">
    <location>
        <begin position="145"/>
        <end position="223"/>
    </location>
</feature>
<gene>
    <name evidence="4" type="ORF">SAMN05216339_101242</name>
</gene>
<dbReference type="OrthoDB" id="8563804at2"/>
<sequence>MTSSVNEEEISLRKRARKRLIGAILLVIVSVVFLPMILDDEPQQEQQEIDIQIPSEELTSETYPWMTPENAMVDDEAEVPRELDKPLPFSDPERSGKIENSGSSDSGFDGIPIPARKPVLAKSAPAIQGKTTTVQEKVSISDNVKIQDGSFVIQLGAFSDVSKAKQQQQNLVSNGVRAYTETIKVGSNEMTRVRIGPFPTREAAEAEHERLKKIGLSGVVTTR</sequence>
<evidence type="ECO:0000313" key="4">
    <source>
        <dbReference type="EMBL" id="SFU30262.1"/>
    </source>
</evidence>
<accession>A0A1I7F232</accession>
<dbReference type="GO" id="GO:0030428">
    <property type="term" value="C:cell septum"/>
    <property type="evidence" value="ECO:0007669"/>
    <property type="project" value="TreeGrafter"/>
</dbReference>
<dbReference type="SUPFAM" id="SSF110997">
    <property type="entry name" value="Sporulation related repeat"/>
    <property type="match status" value="1"/>
</dbReference>
<dbReference type="RefSeq" id="WP_074926221.1">
    <property type="nucleotide sequence ID" value="NZ_FPBL01000001.1"/>
</dbReference>
<evidence type="ECO:0000256" key="1">
    <source>
        <dbReference type="SAM" id="MobiDB-lite"/>
    </source>
</evidence>
<keyword evidence="2" id="KW-0472">Membrane</keyword>
<proteinExistence type="predicted"/>
<dbReference type="Pfam" id="PF05036">
    <property type="entry name" value="SPOR"/>
    <property type="match status" value="1"/>
</dbReference>
<dbReference type="PROSITE" id="PS51724">
    <property type="entry name" value="SPOR"/>
    <property type="match status" value="1"/>
</dbReference>
<feature type="region of interest" description="Disordered" evidence="1">
    <location>
        <begin position="83"/>
        <end position="115"/>
    </location>
</feature>
<name>A0A1I7F232_9PROT</name>
<dbReference type="InterPro" id="IPR007730">
    <property type="entry name" value="SPOR-like_dom"/>
</dbReference>
<dbReference type="InterPro" id="IPR052521">
    <property type="entry name" value="Cell_div_SPOR-domain"/>
</dbReference>
<reference evidence="4 5" key="1">
    <citation type="submission" date="2016-10" db="EMBL/GenBank/DDBJ databases">
        <authorList>
            <person name="de Groot N.N."/>
        </authorList>
    </citation>
    <scope>NUCLEOTIDE SEQUENCE [LARGE SCALE GENOMIC DNA]</scope>
    <source>
        <strain evidence="4 5">Nm24</strain>
    </source>
</reference>
<dbReference type="GO" id="GO:0032506">
    <property type="term" value="P:cytokinetic process"/>
    <property type="evidence" value="ECO:0007669"/>
    <property type="project" value="TreeGrafter"/>
</dbReference>
<dbReference type="GO" id="GO:0042834">
    <property type="term" value="F:peptidoglycan binding"/>
    <property type="evidence" value="ECO:0007669"/>
    <property type="project" value="InterPro"/>
</dbReference>
<dbReference type="EMBL" id="FPBL01000001">
    <property type="protein sequence ID" value="SFU30262.1"/>
    <property type="molecule type" value="Genomic_DNA"/>
</dbReference>
<organism evidence="4 5">
    <name type="scientific">Nitrosomonas eutropha</name>
    <dbReference type="NCBI Taxonomy" id="916"/>
    <lineage>
        <taxon>Bacteria</taxon>
        <taxon>Pseudomonadati</taxon>
        <taxon>Pseudomonadota</taxon>
        <taxon>Betaproteobacteria</taxon>
        <taxon>Nitrosomonadales</taxon>
        <taxon>Nitrosomonadaceae</taxon>
        <taxon>Nitrosomonas</taxon>
    </lineage>
</organism>
<protein>
    <submittedName>
        <fullName evidence="4">DedD protein</fullName>
    </submittedName>
</protein>
<dbReference type="PANTHER" id="PTHR38687">
    <property type="entry name" value="CELL DIVISION PROTEIN DEDD-RELATED"/>
    <property type="match status" value="1"/>
</dbReference>
<dbReference type="Gene3D" id="3.30.70.1070">
    <property type="entry name" value="Sporulation related repeat"/>
    <property type="match status" value="1"/>
</dbReference>
<evidence type="ECO:0000256" key="2">
    <source>
        <dbReference type="SAM" id="Phobius"/>
    </source>
</evidence>
<keyword evidence="2" id="KW-0812">Transmembrane</keyword>
<dbReference type="PANTHER" id="PTHR38687:SF1">
    <property type="entry name" value="CELL DIVISION PROTEIN DEDD"/>
    <property type="match status" value="1"/>
</dbReference>
<feature type="compositionally biased region" description="Basic and acidic residues" evidence="1">
    <location>
        <begin position="83"/>
        <end position="97"/>
    </location>
</feature>
<dbReference type="Proteomes" id="UP000183926">
    <property type="component" value="Unassembled WGS sequence"/>
</dbReference>